<reference evidence="7" key="1">
    <citation type="submission" date="2023-02" db="EMBL/GenBank/DDBJ databases">
        <title>Genome of toxic invasive species Heracleum sosnowskyi carries increased number of genes despite the absence of recent whole-genome duplications.</title>
        <authorList>
            <person name="Schelkunov M."/>
            <person name="Shtratnikova V."/>
            <person name="Makarenko M."/>
            <person name="Klepikova A."/>
            <person name="Omelchenko D."/>
            <person name="Novikova G."/>
            <person name="Obukhova E."/>
            <person name="Bogdanov V."/>
            <person name="Penin A."/>
            <person name="Logacheva M."/>
        </authorList>
    </citation>
    <scope>NUCLEOTIDE SEQUENCE</scope>
    <source>
        <strain evidence="7">Hsosn_3</strain>
        <tissue evidence="7">Leaf</tissue>
    </source>
</reference>
<feature type="domain" description="Protein kinase" evidence="6">
    <location>
        <begin position="1"/>
        <end position="125"/>
    </location>
</feature>
<dbReference type="PROSITE" id="PS50011">
    <property type="entry name" value="PROTEIN_KINASE_DOM"/>
    <property type="match status" value="1"/>
</dbReference>
<dbReference type="InterPro" id="IPR000719">
    <property type="entry name" value="Prot_kinase_dom"/>
</dbReference>
<dbReference type="Gene3D" id="1.10.510.10">
    <property type="entry name" value="Transferase(Phosphotransferase) domain 1"/>
    <property type="match status" value="1"/>
</dbReference>
<dbReference type="GO" id="GO:0005737">
    <property type="term" value="C:cytoplasm"/>
    <property type="evidence" value="ECO:0007669"/>
    <property type="project" value="TreeGrafter"/>
</dbReference>
<evidence type="ECO:0000256" key="5">
    <source>
        <dbReference type="ARBA" id="ARBA00022840"/>
    </source>
</evidence>
<reference evidence="7" key="2">
    <citation type="submission" date="2023-05" db="EMBL/GenBank/DDBJ databases">
        <authorList>
            <person name="Schelkunov M.I."/>
        </authorList>
    </citation>
    <scope>NUCLEOTIDE SEQUENCE</scope>
    <source>
        <strain evidence="7">Hsosn_3</strain>
        <tissue evidence="7">Leaf</tissue>
    </source>
</reference>
<protein>
    <submittedName>
        <fullName evidence="7">Protein kinase domain-containing protein</fullName>
    </submittedName>
</protein>
<evidence type="ECO:0000256" key="4">
    <source>
        <dbReference type="ARBA" id="ARBA00022777"/>
    </source>
</evidence>
<dbReference type="SUPFAM" id="SSF56112">
    <property type="entry name" value="Protein kinase-like (PK-like)"/>
    <property type="match status" value="1"/>
</dbReference>
<evidence type="ECO:0000313" key="8">
    <source>
        <dbReference type="Proteomes" id="UP001237642"/>
    </source>
</evidence>
<dbReference type="PANTHER" id="PTHR48016:SF12">
    <property type="entry name" value="PROTEIN KINASE DOMAIN-CONTAINING PROTEIN"/>
    <property type="match status" value="1"/>
</dbReference>
<sequence>MQLEQVIQCILFSTVASLNYLLELYKSCFRTEETSVNAASCAGLFLFYQEIKVLQQLDHPNIVQYLGSDIIEDRFCIYLEYVHPGSINNYVREHYRSVTESVVHSFTRHILTGLAYLHSTNTIHR</sequence>
<proteinExistence type="inferred from homology"/>
<comment type="similarity">
    <text evidence="1">Belongs to the protein kinase superfamily. STE Ser/Thr protein kinase family. MAP kinase kinase kinase subfamily.</text>
</comment>
<dbReference type="InterPro" id="IPR050538">
    <property type="entry name" value="MAP_kinase_kinase_kinase"/>
</dbReference>
<dbReference type="EMBL" id="JAUIZM010000006">
    <property type="protein sequence ID" value="KAK1381041.1"/>
    <property type="molecule type" value="Genomic_DNA"/>
</dbReference>
<dbReference type="AlphaFoldDB" id="A0AAD8I9N0"/>
<comment type="caution">
    <text evidence="7">The sequence shown here is derived from an EMBL/GenBank/DDBJ whole genome shotgun (WGS) entry which is preliminary data.</text>
</comment>
<organism evidence="7 8">
    <name type="scientific">Heracleum sosnowskyi</name>
    <dbReference type="NCBI Taxonomy" id="360622"/>
    <lineage>
        <taxon>Eukaryota</taxon>
        <taxon>Viridiplantae</taxon>
        <taxon>Streptophyta</taxon>
        <taxon>Embryophyta</taxon>
        <taxon>Tracheophyta</taxon>
        <taxon>Spermatophyta</taxon>
        <taxon>Magnoliopsida</taxon>
        <taxon>eudicotyledons</taxon>
        <taxon>Gunneridae</taxon>
        <taxon>Pentapetalae</taxon>
        <taxon>asterids</taxon>
        <taxon>campanulids</taxon>
        <taxon>Apiales</taxon>
        <taxon>Apiaceae</taxon>
        <taxon>Apioideae</taxon>
        <taxon>apioid superclade</taxon>
        <taxon>Tordylieae</taxon>
        <taxon>Tordyliinae</taxon>
        <taxon>Heracleum</taxon>
    </lineage>
</organism>
<evidence type="ECO:0000256" key="3">
    <source>
        <dbReference type="ARBA" id="ARBA00022741"/>
    </source>
</evidence>
<keyword evidence="8" id="KW-1185">Reference proteome</keyword>
<keyword evidence="4 7" id="KW-0418">Kinase</keyword>
<evidence type="ECO:0000259" key="6">
    <source>
        <dbReference type="PROSITE" id="PS50011"/>
    </source>
</evidence>
<keyword evidence="5" id="KW-0067">ATP-binding</keyword>
<keyword evidence="3" id="KW-0547">Nucleotide-binding</keyword>
<name>A0AAD8I9N0_9APIA</name>
<evidence type="ECO:0000256" key="2">
    <source>
        <dbReference type="ARBA" id="ARBA00022679"/>
    </source>
</evidence>
<accession>A0AAD8I9N0</accession>
<gene>
    <name evidence="7" type="ORF">POM88_027785</name>
</gene>
<dbReference type="GO" id="GO:0005524">
    <property type="term" value="F:ATP binding"/>
    <property type="evidence" value="ECO:0007669"/>
    <property type="project" value="UniProtKB-KW"/>
</dbReference>
<dbReference type="Proteomes" id="UP001237642">
    <property type="component" value="Unassembled WGS sequence"/>
</dbReference>
<evidence type="ECO:0000313" key="7">
    <source>
        <dbReference type="EMBL" id="KAK1381041.1"/>
    </source>
</evidence>
<evidence type="ECO:0000256" key="1">
    <source>
        <dbReference type="ARBA" id="ARBA00006529"/>
    </source>
</evidence>
<dbReference type="PANTHER" id="PTHR48016">
    <property type="entry name" value="MAP KINASE KINASE KINASE SSK2-RELATED-RELATED"/>
    <property type="match status" value="1"/>
</dbReference>
<dbReference type="Pfam" id="PF00069">
    <property type="entry name" value="Pkinase"/>
    <property type="match status" value="1"/>
</dbReference>
<dbReference type="InterPro" id="IPR011009">
    <property type="entry name" value="Kinase-like_dom_sf"/>
</dbReference>
<keyword evidence="2" id="KW-0808">Transferase</keyword>
<dbReference type="GO" id="GO:0004709">
    <property type="term" value="F:MAP kinase kinase kinase activity"/>
    <property type="evidence" value="ECO:0007669"/>
    <property type="project" value="TreeGrafter"/>
</dbReference>